<dbReference type="Gene3D" id="3.20.20.30">
    <property type="entry name" value="Luciferase-like domain"/>
    <property type="match status" value="1"/>
</dbReference>
<keyword evidence="2" id="KW-0288">FMN</keyword>
<evidence type="ECO:0000256" key="3">
    <source>
        <dbReference type="ARBA" id="ARBA00023002"/>
    </source>
</evidence>
<name>A0A6S6Y0G1_9PROT</name>
<reference evidence="6 7" key="1">
    <citation type="submission" date="2020-03" db="EMBL/GenBank/DDBJ databases">
        <authorList>
            <consortium name="Genoscope - CEA"/>
            <person name="William W."/>
        </authorList>
    </citation>
    <scope>NUCLEOTIDE SEQUENCE [LARGE SCALE GENOMIC DNA]</scope>
    <source>
        <strain evidence="7">DSM 16959</strain>
    </source>
</reference>
<evidence type="ECO:0000256" key="4">
    <source>
        <dbReference type="ARBA" id="ARBA00023033"/>
    </source>
</evidence>
<keyword evidence="7" id="KW-1185">Reference proteome</keyword>
<dbReference type="RefSeq" id="WP_197970651.1">
    <property type="nucleotide sequence ID" value="NZ_LR778301.1"/>
</dbReference>
<dbReference type="AlphaFoldDB" id="A0A6S6Y0G1"/>
<feature type="domain" description="Luciferase-like" evidence="5">
    <location>
        <begin position="20"/>
        <end position="240"/>
    </location>
</feature>
<evidence type="ECO:0000259" key="5">
    <source>
        <dbReference type="Pfam" id="PF00296"/>
    </source>
</evidence>
<protein>
    <submittedName>
        <fullName evidence="6">Flavin-dependent oxidoreductase, luciferase family (Includes alkanesulfonate monooxygenase SsuD and methylene tetrahydromethanopterin reductase)</fullName>
    </submittedName>
</protein>
<evidence type="ECO:0000256" key="1">
    <source>
        <dbReference type="ARBA" id="ARBA00022630"/>
    </source>
</evidence>
<keyword evidence="3" id="KW-0560">Oxidoreductase</keyword>
<dbReference type="Proteomes" id="UP000515733">
    <property type="component" value="Chromosome"/>
</dbReference>
<dbReference type="InterPro" id="IPR011251">
    <property type="entry name" value="Luciferase-like_dom"/>
</dbReference>
<accession>A0A6S6Y0G1</accession>
<dbReference type="InterPro" id="IPR036661">
    <property type="entry name" value="Luciferase-like_sf"/>
</dbReference>
<dbReference type="PANTHER" id="PTHR42847">
    <property type="entry name" value="ALKANESULFONATE MONOOXYGENASE"/>
    <property type="match status" value="1"/>
</dbReference>
<dbReference type="Pfam" id="PF00296">
    <property type="entry name" value="Bac_luciferase"/>
    <property type="match status" value="1"/>
</dbReference>
<organism evidence="6 7">
    <name type="scientific">Denitratisoma oestradiolicum</name>
    <dbReference type="NCBI Taxonomy" id="311182"/>
    <lineage>
        <taxon>Bacteria</taxon>
        <taxon>Pseudomonadati</taxon>
        <taxon>Pseudomonadota</taxon>
        <taxon>Betaproteobacteria</taxon>
        <taxon>Nitrosomonadales</taxon>
        <taxon>Sterolibacteriaceae</taxon>
        <taxon>Denitratisoma</taxon>
    </lineage>
</organism>
<keyword evidence="1" id="KW-0285">Flavoprotein</keyword>
<evidence type="ECO:0000313" key="6">
    <source>
        <dbReference type="EMBL" id="CAB1370868.1"/>
    </source>
</evidence>
<sequence length="292" mass="31874">MKLGMTLPLMEPHVNREVLEAWARAVDRGPYASLCFGERMAFDNPEIMTLLGACSAWTERVRLVTTVIVAQLHDPVMLAKCLATGDMLSRGRLSVGLGIGGRTEDYLAAGADPDTRSHTDLARRVGIMKRVWRGEKVVEALKPVGPPPVQKGGPELLAGAQGPKAIRAAATWADGVAGFSGNLDMKALETYFDQVRRAWREAGRPEPRLTTSFWFALGDGARDQVQRHLRHYFNWIEPAALNAMLPVTGFAGTGTELKAVLRQLQDLGADEVHLIPTSDDVDQVARVADLLD</sequence>
<dbReference type="SUPFAM" id="SSF51679">
    <property type="entry name" value="Bacterial luciferase-like"/>
    <property type="match status" value="1"/>
</dbReference>
<dbReference type="GO" id="GO:0008726">
    <property type="term" value="F:alkanesulfonate monooxygenase activity"/>
    <property type="evidence" value="ECO:0007669"/>
    <property type="project" value="TreeGrafter"/>
</dbReference>
<evidence type="ECO:0000313" key="7">
    <source>
        <dbReference type="Proteomes" id="UP000515733"/>
    </source>
</evidence>
<evidence type="ECO:0000256" key="2">
    <source>
        <dbReference type="ARBA" id="ARBA00022643"/>
    </source>
</evidence>
<dbReference type="InterPro" id="IPR050172">
    <property type="entry name" value="SsuD_RutA_monooxygenase"/>
</dbReference>
<dbReference type="PANTHER" id="PTHR42847:SF4">
    <property type="entry name" value="ALKANESULFONATE MONOOXYGENASE-RELATED"/>
    <property type="match status" value="1"/>
</dbReference>
<keyword evidence="4 6" id="KW-0503">Monooxygenase</keyword>
<dbReference type="KEGG" id="doe:DENOEST_3714"/>
<dbReference type="EMBL" id="LR778301">
    <property type="protein sequence ID" value="CAB1370868.1"/>
    <property type="molecule type" value="Genomic_DNA"/>
</dbReference>
<gene>
    <name evidence="6" type="ORF">DENOEST_3714</name>
</gene>
<dbReference type="GO" id="GO:0046306">
    <property type="term" value="P:alkanesulfonate catabolic process"/>
    <property type="evidence" value="ECO:0007669"/>
    <property type="project" value="TreeGrafter"/>
</dbReference>
<proteinExistence type="predicted"/>